<feature type="binding site" evidence="2">
    <location>
        <position position="64"/>
    </location>
    <ligand>
        <name>Mg(2+)</name>
        <dbReference type="ChEBI" id="CHEBI:18420"/>
        <label>1</label>
    </ligand>
</feature>
<sequence>MFNDLKNNIRASILPLVSWIPLSPNSLTIIGLLVSIWAAYQFAKGDLFGGALLILFSGFFDMIDGAVARAKDCMTPFGAVLDSVCDRYADAIIFIGIIYGSITGSIMQTTLMEVDLWVWVIFAMIGSYLVSYIRSRAEAAGVSSMNIGIAERPERMILLVAGALTGYLGESVVIIVVLTHITIVQRVLHAKKALA</sequence>
<dbReference type="InterPro" id="IPR044270">
    <property type="entry name" value="AIP_synthase"/>
</dbReference>
<keyword evidence="2" id="KW-1003">Cell membrane</keyword>
<protein>
    <recommendedName>
        <fullName evidence="2">Archaetidylinositol phosphate synthase</fullName>
        <shortName evidence="2">AIP synthase</shortName>
        <ecNumber evidence="2">2.7.8.39</ecNumber>
    </recommendedName>
</protein>
<feature type="binding site" evidence="2">
    <location>
        <position position="61"/>
    </location>
    <ligand>
        <name>Mg(2+)</name>
        <dbReference type="ChEBI" id="CHEBI:18420"/>
        <label>1</label>
    </ligand>
</feature>
<feature type="active site" description="Proton acceptor" evidence="2">
    <location>
        <position position="86"/>
    </location>
</feature>
<dbReference type="EC" id="2.7.8.39" evidence="2"/>
<reference evidence="5" key="1">
    <citation type="submission" date="2016-10" db="EMBL/GenBank/DDBJ databases">
        <authorList>
            <person name="Varghese N."/>
            <person name="Submissions S."/>
        </authorList>
    </citation>
    <scope>NUCLEOTIDE SEQUENCE [LARGE SCALE GENOMIC DNA]</scope>
    <source>
        <strain evidence="5">Mob M</strain>
    </source>
</reference>
<dbReference type="HAMAP" id="MF_02242">
    <property type="entry name" value="AIP_synthase"/>
    <property type="match status" value="1"/>
</dbReference>
<dbReference type="GO" id="GO:0016780">
    <property type="term" value="F:phosphotransferase activity, for other substituted phosphate groups"/>
    <property type="evidence" value="ECO:0007669"/>
    <property type="project" value="UniProtKB-UniRule"/>
</dbReference>
<feature type="binding site" evidence="2">
    <location>
        <position position="61"/>
    </location>
    <ligand>
        <name>Mg(2+)</name>
        <dbReference type="ChEBI" id="CHEBI:18420"/>
        <label>2</label>
    </ligand>
</feature>
<evidence type="ECO:0000256" key="2">
    <source>
        <dbReference type="HAMAP-Rule" id="MF_02242"/>
    </source>
</evidence>
<feature type="binding site" evidence="2">
    <location>
        <position position="86"/>
    </location>
    <ligand>
        <name>Mg(2+)</name>
        <dbReference type="ChEBI" id="CHEBI:18420"/>
        <label>2</label>
    </ligand>
</feature>
<keyword evidence="2" id="KW-0479">Metal-binding</keyword>
<dbReference type="EMBL" id="FOUJ01000001">
    <property type="protein sequence ID" value="SFM32868.1"/>
    <property type="molecule type" value="Genomic_DNA"/>
</dbReference>
<dbReference type="UniPathway" id="UPA00085"/>
<feature type="binding site" evidence="2">
    <location>
        <position position="82"/>
    </location>
    <ligand>
        <name>Mg(2+)</name>
        <dbReference type="ChEBI" id="CHEBI:18420"/>
        <label>1</label>
    </ligand>
</feature>
<feature type="binding site" evidence="2">
    <location>
        <position position="82"/>
    </location>
    <ligand>
        <name>Mg(2+)</name>
        <dbReference type="ChEBI" id="CHEBI:18420"/>
        <label>2</label>
    </ligand>
</feature>
<keyword evidence="2" id="KW-0444">Lipid biosynthesis</keyword>
<keyword evidence="2" id="KW-0812">Transmembrane</keyword>
<keyword evidence="2" id="KW-0443">Lipid metabolism</keyword>
<keyword evidence="2" id="KW-1208">Phospholipid metabolism</keyword>
<proteinExistence type="inferred from homology"/>
<comment type="subcellular location">
    <subcellularLocation>
        <location evidence="2">Cell membrane</location>
        <topology evidence="2">Multi-pass membrane protein</topology>
    </subcellularLocation>
</comment>
<accession>A0A1I4PYG6</accession>
<dbReference type="STRING" id="487685.SAMN04488696_0991"/>
<dbReference type="OrthoDB" id="9904at2157"/>
<comment type="cofactor">
    <cofactor evidence="2">
        <name>Mn(2+)</name>
        <dbReference type="ChEBI" id="CHEBI:29035"/>
    </cofactor>
    <cofactor evidence="2">
        <name>Mg(2+)</name>
        <dbReference type="ChEBI" id="CHEBI:18420"/>
    </cofactor>
    <text evidence="2">Binds 2 Mg(2+) or Mn(2+) ions per subunit.</text>
</comment>
<keyword evidence="2" id="KW-0460">Magnesium</keyword>
<dbReference type="GO" id="GO:0000287">
    <property type="term" value="F:magnesium ion binding"/>
    <property type="evidence" value="ECO:0007669"/>
    <property type="project" value="UniProtKB-UniRule"/>
</dbReference>
<keyword evidence="2" id="KW-1133">Transmembrane helix</keyword>
<comment type="similarity">
    <text evidence="2 3">Belongs to the CDP-alcohol phosphatidyltransferase class-I family.</text>
</comment>
<evidence type="ECO:0000313" key="4">
    <source>
        <dbReference type="EMBL" id="SFM32868.1"/>
    </source>
</evidence>
<dbReference type="AlphaFoldDB" id="A0A1I4PYG6"/>
<comment type="function">
    <text evidence="2">Catalyzes the formation of archaetidylinositol phosphate (AIP) from CDP-archaeol (CDP-ArOH or CDP-2,3-bis-(O-phytanyl)-sn-glycerol) and 1L-myo-inositol 1-phosphate (IP or 1D-myo-inositol 3-phosphate). AIP is a precursor of archaetidyl-myo-inositol (AI), an ether-type inositol phospholipid ubiquitously distributed in archaea membranes and essential for glycolipid biosynthesis in archaea.</text>
</comment>
<dbReference type="GO" id="GO:0008654">
    <property type="term" value="P:phospholipid biosynthetic process"/>
    <property type="evidence" value="ECO:0007669"/>
    <property type="project" value="UniProtKB-UniRule"/>
</dbReference>
<feature type="transmembrane region" description="Helical" evidence="2">
    <location>
        <begin position="46"/>
        <end position="67"/>
    </location>
</feature>
<comment type="pathway">
    <text evidence="2">Lipid metabolism; phospholipid metabolism.</text>
</comment>
<dbReference type="Pfam" id="PF01066">
    <property type="entry name" value="CDP-OH_P_transf"/>
    <property type="match status" value="1"/>
</dbReference>
<feature type="transmembrane region" description="Helical" evidence="2">
    <location>
        <begin position="12"/>
        <end position="40"/>
    </location>
</feature>
<dbReference type="Proteomes" id="UP000198535">
    <property type="component" value="Unassembled WGS sequence"/>
</dbReference>
<keyword evidence="1 2" id="KW-0808">Transferase</keyword>
<gene>
    <name evidence="4" type="ORF">SAMN04488696_0991</name>
</gene>
<keyword evidence="2" id="KW-0472">Membrane</keyword>
<dbReference type="RefSeq" id="WP_091933853.1">
    <property type="nucleotide sequence ID" value="NZ_FOUJ01000001.1"/>
</dbReference>
<dbReference type="GO" id="GO:0005886">
    <property type="term" value="C:plasma membrane"/>
    <property type="evidence" value="ECO:0007669"/>
    <property type="project" value="UniProtKB-SubCell"/>
</dbReference>
<feature type="transmembrane region" description="Helical" evidence="2">
    <location>
        <begin position="116"/>
        <end position="135"/>
    </location>
</feature>
<organism evidence="4 5">
    <name type="scientific">Methanolobus profundi</name>
    <dbReference type="NCBI Taxonomy" id="487685"/>
    <lineage>
        <taxon>Archaea</taxon>
        <taxon>Methanobacteriati</taxon>
        <taxon>Methanobacteriota</taxon>
        <taxon>Stenosarchaea group</taxon>
        <taxon>Methanomicrobia</taxon>
        <taxon>Methanosarcinales</taxon>
        <taxon>Methanosarcinaceae</taxon>
        <taxon>Methanolobus</taxon>
    </lineage>
</organism>
<evidence type="ECO:0000313" key="5">
    <source>
        <dbReference type="Proteomes" id="UP000198535"/>
    </source>
</evidence>
<dbReference type="InterPro" id="IPR000462">
    <property type="entry name" value="CDP-OH_P_trans"/>
</dbReference>
<feature type="transmembrane region" description="Helical" evidence="2">
    <location>
        <begin position="156"/>
        <end position="183"/>
    </location>
</feature>
<dbReference type="InterPro" id="IPR043130">
    <property type="entry name" value="CDP-OH_PTrfase_TM_dom"/>
</dbReference>
<dbReference type="Gene3D" id="1.20.120.1760">
    <property type="match status" value="1"/>
</dbReference>
<keyword evidence="5" id="KW-1185">Reference proteome</keyword>
<dbReference type="PROSITE" id="PS00379">
    <property type="entry name" value="CDP_ALCOHOL_P_TRANSF"/>
    <property type="match status" value="1"/>
</dbReference>
<keyword evidence="2" id="KW-0464">Manganese</keyword>
<evidence type="ECO:0000256" key="1">
    <source>
        <dbReference type="ARBA" id="ARBA00022679"/>
    </source>
</evidence>
<dbReference type="InterPro" id="IPR048254">
    <property type="entry name" value="CDP_ALCOHOL_P_TRANSF_CS"/>
</dbReference>
<comment type="catalytic activity">
    <reaction evidence="2">
        <text>CDP-2,3-bis-O-(phytanyl)-sn-glycerol + 1D-myo-inositol 3-phosphate = saturated 1-archaetidyl-1D-myo-inositol 3-phosphate + CMP + H(+)</text>
        <dbReference type="Rhea" id="RHEA:36823"/>
        <dbReference type="ChEBI" id="CHEBI:15378"/>
        <dbReference type="ChEBI" id="CHEBI:58401"/>
        <dbReference type="ChEBI" id="CHEBI:60377"/>
        <dbReference type="ChEBI" id="CHEBI:74004"/>
        <dbReference type="ChEBI" id="CHEBI:74006"/>
        <dbReference type="EC" id="2.7.8.39"/>
    </reaction>
</comment>
<evidence type="ECO:0000256" key="3">
    <source>
        <dbReference type="RuleBase" id="RU003750"/>
    </source>
</evidence>
<name>A0A1I4PYG6_9EURY</name>
<feature type="transmembrane region" description="Helical" evidence="2">
    <location>
        <begin position="88"/>
        <end position="110"/>
    </location>
</feature>